<accession>A0A7W8QT41</accession>
<comment type="caution">
    <text evidence="1">The sequence shown here is derived from an EMBL/GenBank/DDBJ whole genome shotgun (WGS) entry which is preliminary data.</text>
</comment>
<organism evidence="1 2">
    <name type="scientific">Nocardiopsis composta</name>
    <dbReference type="NCBI Taxonomy" id="157465"/>
    <lineage>
        <taxon>Bacteria</taxon>
        <taxon>Bacillati</taxon>
        <taxon>Actinomycetota</taxon>
        <taxon>Actinomycetes</taxon>
        <taxon>Streptosporangiales</taxon>
        <taxon>Nocardiopsidaceae</taxon>
        <taxon>Nocardiopsis</taxon>
    </lineage>
</organism>
<evidence type="ECO:0000313" key="2">
    <source>
        <dbReference type="Proteomes" id="UP000572635"/>
    </source>
</evidence>
<protein>
    <submittedName>
        <fullName evidence="1">Uncharacterized protein</fullName>
    </submittedName>
</protein>
<dbReference type="AlphaFoldDB" id="A0A7W8QT41"/>
<dbReference type="RefSeq" id="WP_184399288.1">
    <property type="nucleotide sequence ID" value="NZ_BAAAJD010000005.1"/>
</dbReference>
<proteinExistence type="predicted"/>
<dbReference type="Proteomes" id="UP000572635">
    <property type="component" value="Unassembled WGS sequence"/>
</dbReference>
<name>A0A7W8QT41_9ACTN</name>
<gene>
    <name evidence="1" type="ORF">HDA36_006187</name>
</gene>
<keyword evidence="2" id="KW-1185">Reference proteome</keyword>
<dbReference type="EMBL" id="JACHDB010000002">
    <property type="protein sequence ID" value="MBB5436039.1"/>
    <property type="molecule type" value="Genomic_DNA"/>
</dbReference>
<evidence type="ECO:0000313" key="1">
    <source>
        <dbReference type="EMBL" id="MBB5436039.1"/>
    </source>
</evidence>
<sequence>MARNSRSPRRLAVDGRDHLWAVRHEHRDGADRGCREVLAVRRDGDPGRLLIVFEGGPGRLLPDGYLHSGAVGTAGGALFNLHRPGTVRALVDEAVRRGWRGGPRTERLDGWTMLDALAGREEGPEPAP</sequence>
<reference evidence="1 2" key="1">
    <citation type="submission" date="2020-08" db="EMBL/GenBank/DDBJ databases">
        <title>Sequencing the genomes of 1000 actinobacteria strains.</title>
        <authorList>
            <person name="Klenk H.-P."/>
        </authorList>
    </citation>
    <scope>NUCLEOTIDE SEQUENCE [LARGE SCALE GENOMIC DNA]</scope>
    <source>
        <strain evidence="1 2">DSM 44551</strain>
    </source>
</reference>